<dbReference type="AlphaFoldDB" id="A0A9E7FE70"/>
<organism evidence="1 2">
    <name type="scientific">Musa troglodytarum</name>
    <name type="common">fe'i banana</name>
    <dbReference type="NCBI Taxonomy" id="320322"/>
    <lineage>
        <taxon>Eukaryota</taxon>
        <taxon>Viridiplantae</taxon>
        <taxon>Streptophyta</taxon>
        <taxon>Embryophyta</taxon>
        <taxon>Tracheophyta</taxon>
        <taxon>Spermatophyta</taxon>
        <taxon>Magnoliopsida</taxon>
        <taxon>Liliopsida</taxon>
        <taxon>Zingiberales</taxon>
        <taxon>Musaceae</taxon>
        <taxon>Musa</taxon>
    </lineage>
</organism>
<accession>A0A9E7FE70</accession>
<name>A0A9E7FE70_9LILI</name>
<gene>
    <name evidence="1" type="ORF">MUK42_01794</name>
</gene>
<keyword evidence="2" id="KW-1185">Reference proteome</keyword>
<dbReference type="EMBL" id="CP097505">
    <property type="protein sequence ID" value="URD93532.1"/>
    <property type="molecule type" value="Genomic_DNA"/>
</dbReference>
<evidence type="ECO:0000313" key="1">
    <source>
        <dbReference type="EMBL" id="URD93532.1"/>
    </source>
</evidence>
<protein>
    <submittedName>
        <fullName evidence="1">Uncharacterized protein</fullName>
    </submittedName>
</protein>
<reference evidence="1" key="1">
    <citation type="submission" date="2022-05" db="EMBL/GenBank/DDBJ databases">
        <title>The Musa troglodytarum L. genome provides insights into the mechanism of non-climacteric behaviour and enrichment of carotenoids.</title>
        <authorList>
            <person name="Wang J."/>
        </authorList>
    </citation>
    <scope>NUCLEOTIDE SEQUENCE</scope>
    <source>
        <tissue evidence="1">Leaf</tissue>
    </source>
</reference>
<evidence type="ECO:0000313" key="2">
    <source>
        <dbReference type="Proteomes" id="UP001055439"/>
    </source>
</evidence>
<sequence length="60" mass="6489">MEGSPDGLGGHAHGAELCLSCFRRWKYYLNAAGGMAWHGVLPSTQVCSPFPSSGYRLVMM</sequence>
<proteinExistence type="predicted"/>
<dbReference type="Proteomes" id="UP001055439">
    <property type="component" value="Chromosome 3"/>
</dbReference>